<feature type="transmembrane region" description="Helical" evidence="3">
    <location>
        <begin position="59"/>
        <end position="80"/>
    </location>
</feature>
<feature type="compositionally biased region" description="Acidic residues" evidence="2">
    <location>
        <begin position="117"/>
        <end position="131"/>
    </location>
</feature>
<dbReference type="InterPro" id="IPR050181">
    <property type="entry name" value="Cold_shock_domain"/>
</dbReference>
<dbReference type="EMBL" id="CP011494">
    <property type="protein sequence ID" value="AKO52029.1"/>
    <property type="molecule type" value="Genomic_DNA"/>
</dbReference>
<dbReference type="PROSITE" id="PS00352">
    <property type="entry name" value="CSD_1"/>
    <property type="match status" value="1"/>
</dbReference>
<dbReference type="PATRIC" id="fig|330734.3.peg.1266"/>
<protein>
    <submittedName>
        <fullName evidence="5">Cold-shock protein</fullName>
    </submittedName>
</protein>
<keyword evidence="3" id="KW-0812">Transmembrane</keyword>
<dbReference type="AlphaFoldDB" id="A0A0H4HZC1"/>
<gene>
    <name evidence="5" type="ORF">ABA45_05970</name>
</gene>
<evidence type="ECO:0000256" key="2">
    <source>
        <dbReference type="SAM" id="MobiDB-lite"/>
    </source>
</evidence>
<evidence type="ECO:0000256" key="1">
    <source>
        <dbReference type="RuleBase" id="RU000408"/>
    </source>
</evidence>
<dbReference type="Proteomes" id="UP000036406">
    <property type="component" value="Chromosome"/>
</dbReference>
<dbReference type="InterPro" id="IPR019844">
    <property type="entry name" value="CSD_CS"/>
</dbReference>
<dbReference type="SMART" id="SM00357">
    <property type="entry name" value="CSP"/>
    <property type="match status" value="1"/>
</dbReference>
<dbReference type="PRINTS" id="PR00050">
    <property type="entry name" value="COLDSHOCK"/>
</dbReference>
<keyword evidence="3" id="KW-0472">Membrane</keyword>
<dbReference type="KEGG" id="mpq:ABA45_05970"/>
<dbReference type="InterPro" id="IPR011129">
    <property type="entry name" value="CSD"/>
</dbReference>
<evidence type="ECO:0000256" key="3">
    <source>
        <dbReference type="SAM" id="Phobius"/>
    </source>
</evidence>
<dbReference type="CDD" id="cd04458">
    <property type="entry name" value="CSP_CDS"/>
    <property type="match status" value="1"/>
</dbReference>
<evidence type="ECO:0000259" key="4">
    <source>
        <dbReference type="PROSITE" id="PS51857"/>
    </source>
</evidence>
<dbReference type="InterPro" id="IPR002059">
    <property type="entry name" value="CSP_DNA-bd"/>
</dbReference>
<evidence type="ECO:0000313" key="5">
    <source>
        <dbReference type="EMBL" id="AKO52029.1"/>
    </source>
</evidence>
<dbReference type="STRING" id="330734.ABA45_05970"/>
<dbReference type="Pfam" id="PF00313">
    <property type="entry name" value="CSD"/>
    <property type="match status" value="1"/>
</dbReference>
<keyword evidence="3" id="KW-1133">Transmembrane helix</keyword>
<evidence type="ECO:0000313" key="6">
    <source>
        <dbReference type="Proteomes" id="UP000036406"/>
    </source>
</evidence>
<feature type="transmembrane region" description="Helical" evidence="3">
    <location>
        <begin position="7"/>
        <end position="29"/>
    </location>
</feature>
<dbReference type="InterPro" id="IPR012340">
    <property type="entry name" value="NA-bd_OB-fold"/>
</dbReference>
<feature type="region of interest" description="Disordered" evidence="2">
    <location>
        <begin position="89"/>
        <end position="131"/>
    </location>
</feature>
<dbReference type="RefSeq" id="WP_048384729.1">
    <property type="nucleotide sequence ID" value="NZ_CP011494.1"/>
</dbReference>
<name>A0A0H4HZC1_9GAMM</name>
<accession>A0A0H4HZC1</accession>
<feature type="compositionally biased region" description="Low complexity" evidence="2">
    <location>
        <begin position="89"/>
        <end position="100"/>
    </location>
</feature>
<dbReference type="Gene3D" id="2.40.50.140">
    <property type="entry name" value="Nucleic acid-binding proteins"/>
    <property type="match status" value="1"/>
</dbReference>
<keyword evidence="6" id="KW-1185">Reference proteome</keyword>
<dbReference type="PROSITE" id="PS51857">
    <property type="entry name" value="CSD_2"/>
    <property type="match status" value="1"/>
</dbReference>
<sequence length="196" mass="21041">MRNPAKAIVAALLIAIPAPFILGFLLVSFSPELFQILSQSETSTVANSTPFVLGSAQGIAAYVIAVVIFAIAGFITVVVSTKRPVAAPAKAAQPRAPATPRRAHVPAQKSGNMHHDDDDDFDDNTPEGDEDGTVKWFNVKKGFGFIVRDSGDEIFVHFRAIRGSGRRVLRQGQLVRFSVIDADKGLQADNVSILSE</sequence>
<dbReference type="GO" id="GO:0003676">
    <property type="term" value="F:nucleic acid binding"/>
    <property type="evidence" value="ECO:0007669"/>
    <property type="project" value="InterPro"/>
</dbReference>
<dbReference type="SUPFAM" id="SSF50249">
    <property type="entry name" value="Nucleic acid-binding proteins"/>
    <property type="match status" value="1"/>
</dbReference>
<organism evidence="5 6">
    <name type="scientific">Marinobacter psychrophilus</name>
    <dbReference type="NCBI Taxonomy" id="330734"/>
    <lineage>
        <taxon>Bacteria</taxon>
        <taxon>Pseudomonadati</taxon>
        <taxon>Pseudomonadota</taxon>
        <taxon>Gammaproteobacteria</taxon>
        <taxon>Pseudomonadales</taxon>
        <taxon>Marinobacteraceae</taxon>
        <taxon>Marinobacter</taxon>
    </lineage>
</organism>
<feature type="domain" description="CSD" evidence="4">
    <location>
        <begin position="129"/>
        <end position="193"/>
    </location>
</feature>
<comment type="subcellular location">
    <subcellularLocation>
        <location evidence="1">Cytoplasm</location>
    </subcellularLocation>
</comment>
<dbReference type="GO" id="GO:0005829">
    <property type="term" value="C:cytosol"/>
    <property type="evidence" value="ECO:0007669"/>
    <property type="project" value="UniProtKB-ARBA"/>
</dbReference>
<proteinExistence type="predicted"/>
<reference evidence="5 6" key="1">
    <citation type="submission" date="2015-05" db="EMBL/GenBank/DDBJ databases">
        <title>Complete genome of Marinobacter psychrophilus strain 20041T isolated from sea-ice of the Canadian Basin.</title>
        <authorList>
            <person name="Song L."/>
            <person name="Ren L."/>
            <person name="Yu Y."/>
            <person name="Wang X."/>
        </authorList>
    </citation>
    <scope>NUCLEOTIDE SEQUENCE [LARGE SCALE GENOMIC DNA]</scope>
    <source>
        <strain evidence="5 6">20041</strain>
    </source>
</reference>
<dbReference type="PANTHER" id="PTHR11544">
    <property type="entry name" value="COLD SHOCK DOMAIN CONTAINING PROTEINS"/>
    <property type="match status" value="1"/>
</dbReference>